<evidence type="ECO:0000256" key="1">
    <source>
        <dbReference type="SAM" id="Phobius"/>
    </source>
</evidence>
<feature type="transmembrane region" description="Helical" evidence="1">
    <location>
        <begin position="57"/>
        <end position="79"/>
    </location>
</feature>
<keyword evidence="3" id="KW-1185">Reference proteome</keyword>
<reference evidence="3" key="1">
    <citation type="submission" date="2016-08" db="EMBL/GenBank/DDBJ databases">
        <authorList>
            <person name="Merda D."/>
            <person name="Briand M."/>
            <person name="Taghouti G."/>
            <person name="Carrere S."/>
            <person name="Gouzy J."/>
            <person name="Portier P."/>
            <person name="Jacques M.-A."/>
            <person name="Fischer-Le Saux M."/>
        </authorList>
    </citation>
    <scope>NUCLEOTIDE SEQUENCE [LARGE SCALE GENOMIC DNA]</scope>
    <source>
        <strain evidence="3">CFBP1156</strain>
    </source>
</reference>
<dbReference type="AlphaFoldDB" id="A0A2S7F353"/>
<dbReference type="RefSeq" id="WP_046980842.1">
    <property type="nucleotide sequence ID" value="NZ_CP043476.1"/>
</dbReference>
<evidence type="ECO:0008006" key="4">
    <source>
        <dbReference type="Google" id="ProtNLM"/>
    </source>
</evidence>
<organism evidence="2 3">
    <name type="scientific">Xanthomonas hyacinthi</name>
    <dbReference type="NCBI Taxonomy" id="56455"/>
    <lineage>
        <taxon>Bacteria</taxon>
        <taxon>Pseudomonadati</taxon>
        <taxon>Pseudomonadota</taxon>
        <taxon>Gammaproteobacteria</taxon>
        <taxon>Lysobacterales</taxon>
        <taxon>Lysobacteraceae</taxon>
        <taxon>Xanthomonas</taxon>
    </lineage>
</organism>
<protein>
    <recommendedName>
        <fullName evidence="4">MFS transporter</fullName>
    </recommendedName>
</protein>
<name>A0A2S7F353_9XANT</name>
<proteinExistence type="predicted"/>
<accession>A0A2S7F353</accession>
<dbReference type="Proteomes" id="UP000238261">
    <property type="component" value="Unassembled WGS sequence"/>
</dbReference>
<dbReference type="OrthoDB" id="6009269at2"/>
<keyword evidence="1" id="KW-1133">Transmembrane helix</keyword>
<feature type="transmembrane region" description="Helical" evidence="1">
    <location>
        <begin position="312"/>
        <end position="333"/>
    </location>
</feature>
<evidence type="ECO:0000313" key="2">
    <source>
        <dbReference type="EMBL" id="PPU99767.1"/>
    </source>
</evidence>
<feature type="transmembrane region" description="Helical" evidence="1">
    <location>
        <begin position="409"/>
        <end position="433"/>
    </location>
</feature>
<dbReference type="InterPro" id="IPR036259">
    <property type="entry name" value="MFS_trans_sf"/>
</dbReference>
<feature type="transmembrane region" description="Helical" evidence="1">
    <location>
        <begin position="372"/>
        <end position="397"/>
    </location>
</feature>
<sequence length="446" mass="45974">MRPSSSRPAPLDRASPLAALPLPMAGLQAYALAHFGKSLLWYAGELLLIYSLTEHAGLGAAAAGLVLALGLLASAAIGLGAGWRLRRHLRDAAGSARLQWLGLSAAALALLLVFAAPLLPPSLRLGYVLVVSLQFRIAYAICDLAQNTLLSLVRWPWRGHDGASALRLAGSGIAALLVSGVVGAVLARGAGGAAFALQASTLLAAVAVLCAWRLRHVLQRGVAAHPVATPDAPVRTEPAPCWRAIPWQPLLSIAAVSLTLPAFTKLAPYVAAYGLLSPGWGSAVLAAYALGSVLVQPLAARLSRRHTPQQRLAWLGMALLLSAPLFALALPALPLLSLLAAAGIGAIGGSAGQLVWAWHAQLTAKRAVAQHALCFAALVASAQVALAAGIAVIGLLLSAVDYRDGHCLLLRWAMAAGPLACGALCLLLALLCAQRPLRRRRLAAAA</sequence>
<feature type="transmembrane region" description="Helical" evidence="1">
    <location>
        <begin position="250"/>
        <end position="273"/>
    </location>
</feature>
<feature type="transmembrane region" description="Helical" evidence="1">
    <location>
        <begin position="100"/>
        <end position="119"/>
    </location>
</feature>
<feature type="transmembrane region" description="Helical" evidence="1">
    <location>
        <begin position="339"/>
        <end position="360"/>
    </location>
</feature>
<feature type="transmembrane region" description="Helical" evidence="1">
    <location>
        <begin position="166"/>
        <end position="187"/>
    </location>
</feature>
<feature type="transmembrane region" description="Helical" evidence="1">
    <location>
        <begin position="279"/>
        <end position="300"/>
    </location>
</feature>
<dbReference type="Gene3D" id="1.20.1250.20">
    <property type="entry name" value="MFS general substrate transporter like domains"/>
    <property type="match status" value="1"/>
</dbReference>
<evidence type="ECO:0000313" key="3">
    <source>
        <dbReference type="Proteomes" id="UP000238261"/>
    </source>
</evidence>
<keyword evidence="1" id="KW-0472">Membrane</keyword>
<feature type="transmembrane region" description="Helical" evidence="1">
    <location>
        <begin position="193"/>
        <end position="212"/>
    </location>
</feature>
<dbReference type="SUPFAM" id="SSF103473">
    <property type="entry name" value="MFS general substrate transporter"/>
    <property type="match status" value="1"/>
</dbReference>
<keyword evidence="1" id="KW-0812">Transmembrane</keyword>
<gene>
    <name evidence="2" type="ORF">XhyaCFBP1156_00930</name>
</gene>
<dbReference type="EMBL" id="MDEG01000001">
    <property type="protein sequence ID" value="PPU99767.1"/>
    <property type="molecule type" value="Genomic_DNA"/>
</dbReference>
<comment type="caution">
    <text evidence="2">The sequence shown here is derived from an EMBL/GenBank/DDBJ whole genome shotgun (WGS) entry which is preliminary data.</text>
</comment>
<dbReference type="Pfam" id="PF13347">
    <property type="entry name" value="MFS_2"/>
    <property type="match status" value="1"/>
</dbReference>